<comment type="similarity">
    <text evidence="1">Belongs to the plant LTP family.</text>
</comment>
<feature type="chain" id="PRO_5004754556" description="Bifunctional inhibitor/plant lipid transfer protein/seed storage helical domain-containing protein" evidence="3">
    <location>
        <begin position="20"/>
        <end position="124"/>
    </location>
</feature>
<dbReference type="SUPFAM" id="SSF47699">
    <property type="entry name" value="Bifunctional inhibitor/lipid-transfer protein/seed storage 2S albumin"/>
    <property type="match status" value="1"/>
</dbReference>
<keyword evidence="3" id="KW-0732">Signal</keyword>
<evidence type="ECO:0000256" key="2">
    <source>
        <dbReference type="ARBA" id="ARBA00023157"/>
    </source>
</evidence>
<keyword evidence="2" id="KW-1015">Disulfide bond</keyword>
<evidence type="ECO:0000313" key="5">
    <source>
        <dbReference type="EMBL" id="ESW13460.1"/>
    </source>
</evidence>
<dbReference type="Gramene" id="ESW13460">
    <property type="protein sequence ID" value="ESW13460"/>
    <property type="gene ID" value="PHAVU_008G198200g"/>
</dbReference>
<dbReference type="OrthoDB" id="1403824at2759"/>
<evidence type="ECO:0000256" key="3">
    <source>
        <dbReference type="SAM" id="SignalP"/>
    </source>
</evidence>
<gene>
    <name evidence="5" type="ORF">PHAVU_008G198200g</name>
</gene>
<name>V7B793_PHAVU</name>
<protein>
    <recommendedName>
        <fullName evidence="4">Bifunctional inhibitor/plant lipid transfer protein/seed storage helical domain-containing protein</fullName>
    </recommendedName>
</protein>
<dbReference type="Pfam" id="PF00234">
    <property type="entry name" value="Tryp_alpha_amyl"/>
    <property type="match status" value="1"/>
</dbReference>
<dbReference type="GO" id="GO:0008289">
    <property type="term" value="F:lipid binding"/>
    <property type="evidence" value="ECO:0007669"/>
    <property type="project" value="InterPro"/>
</dbReference>
<accession>V7B793</accession>
<dbReference type="PANTHER" id="PTHR33076">
    <property type="entry name" value="NON-SPECIFIC LIPID-TRANSFER PROTEIN 2-RELATED"/>
    <property type="match status" value="1"/>
</dbReference>
<evidence type="ECO:0000313" key="6">
    <source>
        <dbReference type="Proteomes" id="UP000000226"/>
    </source>
</evidence>
<dbReference type="GO" id="GO:0006869">
    <property type="term" value="P:lipid transport"/>
    <property type="evidence" value="ECO:0007669"/>
    <property type="project" value="InterPro"/>
</dbReference>
<reference evidence="6" key="1">
    <citation type="journal article" date="2014" name="Nat. Genet.">
        <title>A reference genome for common bean and genome-wide analysis of dual domestications.</title>
        <authorList>
            <person name="Schmutz J."/>
            <person name="McClean P.E."/>
            <person name="Mamidi S."/>
            <person name="Wu G.A."/>
            <person name="Cannon S.B."/>
            <person name="Grimwood J."/>
            <person name="Jenkins J."/>
            <person name="Shu S."/>
            <person name="Song Q."/>
            <person name="Chavarro C."/>
            <person name="Torres-Torres M."/>
            <person name="Geffroy V."/>
            <person name="Moghaddam S.M."/>
            <person name="Gao D."/>
            <person name="Abernathy B."/>
            <person name="Barry K."/>
            <person name="Blair M."/>
            <person name="Brick M.A."/>
            <person name="Chovatia M."/>
            <person name="Gepts P."/>
            <person name="Goodstein D.M."/>
            <person name="Gonzales M."/>
            <person name="Hellsten U."/>
            <person name="Hyten D.L."/>
            <person name="Jia G."/>
            <person name="Kelly J.D."/>
            <person name="Kudrna D."/>
            <person name="Lee R."/>
            <person name="Richard M.M."/>
            <person name="Miklas P.N."/>
            <person name="Osorno J.M."/>
            <person name="Rodrigues J."/>
            <person name="Thareau V."/>
            <person name="Urrea C.A."/>
            <person name="Wang M."/>
            <person name="Yu Y."/>
            <person name="Zhang M."/>
            <person name="Wing R.A."/>
            <person name="Cregan P.B."/>
            <person name="Rokhsar D.S."/>
            <person name="Jackson S.A."/>
        </authorList>
    </citation>
    <scope>NUCLEOTIDE SEQUENCE [LARGE SCALE GENOMIC DNA]</scope>
    <source>
        <strain evidence="6">cv. G19833</strain>
    </source>
</reference>
<dbReference type="Gene3D" id="1.10.110.10">
    <property type="entry name" value="Plant lipid-transfer and hydrophobic proteins"/>
    <property type="match status" value="1"/>
</dbReference>
<feature type="domain" description="Bifunctional inhibitor/plant lipid transfer protein/seed storage helical" evidence="4">
    <location>
        <begin position="28"/>
        <end position="104"/>
    </location>
</feature>
<proteinExistence type="inferred from homology"/>
<dbReference type="STRING" id="3885.V7B793"/>
<dbReference type="EMBL" id="CM002295">
    <property type="protein sequence ID" value="ESW13460.1"/>
    <property type="molecule type" value="Genomic_DNA"/>
</dbReference>
<sequence>MKSVFVPFLCLVAVLVVTAIGPPKPLTCEQTQFLVKPCLDFVTDKTTAPSISCCQGLNEVIVLSPTKDERLFVCKCLKEEGSQIPNLDLGRTKSLPKLCNLSKTLDCDRGWGFLWTECDKTKIG</sequence>
<dbReference type="InterPro" id="IPR036312">
    <property type="entry name" value="Bifun_inhib/LTP/seed_sf"/>
</dbReference>
<dbReference type="InterPro" id="IPR000528">
    <property type="entry name" value="Plant_nsLTP"/>
</dbReference>
<dbReference type="PRINTS" id="PR00382">
    <property type="entry name" value="LIPIDTRNSFER"/>
</dbReference>
<organism evidence="5 6">
    <name type="scientific">Phaseolus vulgaris</name>
    <name type="common">Kidney bean</name>
    <name type="synonym">French bean</name>
    <dbReference type="NCBI Taxonomy" id="3885"/>
    <lineage>
        <taxon>Eukaryota</taxon>
        <taxon>Viridiplantae</taxon>
        <taxon>Streptophyta</taxon>
        <taxon>Embryophyta</taxon>
        <taxon>Tracheophyta</taxon>
        <taxon>Spermatophyta</taxon>
        <taxon>Magnoliopsida</taxon>
        <taxon>eudicotyledons</taxon>
        <taxon>Gunneridae</taxon>
        <taxon>Pentapetalae</taxon>
        <taxon>rosids</taxon>
        <taxon>fabids</taxon>
        <taxon>Fabales</taxon>
        <taxon>Fabaceae</taxon>
        <taxon>Papilionoideae</taxon>
        <taxon>50 kb inversion clade</taxon>
        <taxon>NPAAA clade</taxon>
        <taxon>indigoferoid/millettioid clade</taxon>
        <taxon>Phaseoleae</taxon>
        <taxon>Phaseolus</taxon>
    </lineage>
</organism>
<evidence type="ECO:0000259" key="4">
    <source>
        <dbReference type="Pfam" id="PF00234"/>
    </source>
</evidence>
<dbReference type="InterPro" id="IPR016140">
    <property type="entry name" value="Bifunc_inhib/LTP/seed_store"/>
</dbReference>
<dbReference type="AlphaFoldDB" id="V7B793"/>
<dbReference type="Proteomes" id="UP000000226">
    <property type="component" value="Chromosome 8"/>
</dbReference>
<keyword evidence="6" id="KW-1185">Reference proteome</keyword>
<feature type="signal peptide" evidence="3">
    <location>
        <begin position="1"/>
        <end position="19"/>
    </location>
</feature>
<dbReference type="SMR" id="V7B793"/>
<evidence type="ECO:0000256" key="1">
    <source>
        <dbReference type="ARBA" id="ARBA00009748"/>
    </source>
</evidence>